<evidence type="ECO:0000256" key="1">
    <source>
        <dbReference type="ARBA" id="ARBA00022679"/>
    </source>
</evidence>
<protein>
    <submittedName>
        <fullName evidence="4">GNAT family N-acetyltransferase</fullName>
    </submittedName>
</protein>
<evidence type="ECO:0000259" key="3">
    <source>
        <dbReference type="PROSITE" id="PS51186"/>
    </source>
</evidence>
<dbReference type="InterPro" id="IPR051556">
    <property type="entry name" value="N-term/lysine_N-AcTrnsfr"/>
</dbReference>
<dbReference type="PANTHER" id="PTHR42919">
    <property type="entry name" value="N-ALPHA-ACETYLTRANSFERASE"/>
    <property type="match status" value="1"/>
</dbReference>
<proteinExistence type="predicted"/>
<dbReference type="Pfam" id="PF00583">
    <property type="entry name" value="Acetyltransf_1"/>
    <property type="match status" value="1"/>
</dbReference>
<feature type="domain" description="N-acetyltransferase" evidence="3">
    <location>
        <begin position="14"/>
        <end position="155"/>
    </location>
</feature>
<evidence type="ECO:0000313" key="5">
    <source>
        <dbReference type="Proteomes" id="UP000189021"/>
    </source>
</evidence>
<reference evidence="4 5" key="1">
    <citation type="journal article" date="2017" name="Genome Announc.">
        <title>Draft Genome Sequences of Salinivibrio proteolyticus, Salinivibrio sharmensis, Salinivibrio siamensis, Salinivibrio costicola subsp. alcaliphilus, Salinivibrio costicola subsp. vallismortis, and 29 New Isolates Belonging to the Genus Salinivibrio.</title>
        <authorList>
            <person name="Lopez-Hermoso C."/>
            <person name="de la Haba R.R."/>
            <person name="Sanchez-Porro C."/>
            <person name="Bayliss S.C."/>
            <person name="Feil E.J."/>
            <person name="Ventosa A."/>
        </authorList>
    </citation>
    <scope>NUCLEOTIDE SEQUENCE [LARGE SCALE GENOMIC DNA]</scope>
    <source>
        <strain evidence="4 5">AL184</strain>
    </source>
</reference>
<evidence type="ECO:0000256" key="2">
    <source>
        <dbReference type="ARBA" id="ARBA00023315"/>
    </source>
</evidence>
<evidence type="ECO:0000313" key="4">
    <source>
        <dbReference type="EMBL" id="OOE37405.1"/>
    </source>
</evidence>
<dbReference type="Proteomes" id="UP000189021">
    <property type="component" value="Unassembled WGS sequence"/>
</dbReference>
<dbReference type="InterPro" id="IPR016181">
    <property type="entry name" value="Acyl_CoA_acyltransferase"/>
</dbReference>
<dbReference type="EMBL" id="MUEK01000032">
    <property type="protein sequence ID" value="OOE37405.1"/>
    <property type="molecule type" value="Genomic_DNA"/>
</dbReference>
<keyword evidence="1" id="KW-0808">Transferase</keyword>
<comment type="caution">
    <text evidence="4">The sequence shown here is derived from an EMBL/GenBank/DDBJ whole genome shotgun (WGS) entry which is preliminary data.</text>
</comment>
<gene>
    <name evidence="4" type="ORF">BZG00_15625</name>
</gene>
<dbReference type="SUPFAM" id="SSF55729">
    <property type="entry name" value="Acyl-CoA N-acyltransferases (Nat)"/>
    <property type="match status" value="1"/>
</dbReference>
<dbReference type="PANTHER" id="PTHR42919:SF8">
    <property type="entry name" value="N-ALPHA-ACETYLTRANSFERASE 50"/>
    <property type="match status" value="1"/>
</dbReference>
<dbReference type="PROSITE" id="PS51186">
    <property type="entry name" value="GNAT"/>
    <property type="match status" value="1"/>
</dbReference>
<dbReference type="InterPro" id="IPR000182">
    <property type="entry name" value="GNAT_dom"/>
</dbReference>
<dbReference type="CDD" id="cd04301">
    <property type="entry name" value="NAT_SF"/>
    <property type="match status" value="1"/>
</dbReference>
<dbReference type="GO" id="GO:0016747">
    <property type="term" value="F:acyltransferase activity, transferring groups other than amino-acyl groups"/>
    <property type="evidence" value="ECO:0007669"/>
    <property type="project" value="InterPro"/>
</dbReference>
<dbReference type="Gene3D" id="3.40.630.30">
    <property type="match status" value="1"/>
</dbReference>
<name>A0AB36JUJ4_9GAMM</name>
<dbReference type="AlphaFoldDB" id="A0AB36JUJ4"/>
<keyword evidence="2" id="KW-0012">Acyltransferase</keyword>
<sequence length="155" mass="17327">MEVCCKILSSKDSHMYRDLRLESLKLYPESFGSSYEEQSQLPKLFFEKLMEEQCETHVMIGAFENGQLVGLCGLIPTDSGDSLEVVQMYVSASARGKSVGQQLLSKACSILSSRLEGKLELTVYVNNDAAIASYEKFGFKQVSKTDQEIVMNFEP</sequence>
<dbReference type="RefSeq" id="WP_077659811.1">
    <property type="nucleotide sequence ID" value="NZ_CP040022.1"/>
</dbReference>
<accession>A0AB36JUJ4</accession>
<organism evidence="4 5">
    <name type="scientific">Salinivibrio kushneri</name>
    <dbReference type="NCBI Taxonomy" id="1908198"/>
    <lineage>
        <taxon>Bacteria</taxon>
        <taxon>Pseudomonadati</taxon>
        <taxon>Pseudomonadota</taxon>
        <taxon>Gammaproteobacteria</taxon>
        <taxon>Vibrionales</taxon>
        <taxon>Vibrionaceae</taxon>
        <taxon>Salinivibrio</taxon>
    </lineage>
</organism>
<keyword evidence="5" id="KW-1185">Reference proteome</keyword>